<name>A0ABW7HEC0_9BURK</name>
<feature type="transmembrane region" description="Helical" evidence="1">
    <location>
        <begin position="231"/>
        <end position="251"/>
    </location>
</feature>
<dbReference type="Proteomes" id="UP001606134">
    <property type="component" value="Unassembled WGS sequence"/>
</dbReference>
<reference evidence="2 3" key="1">
    <citation type="submission" date="2024-08" db="EMBL/GenBank/DDBJ databases">
        <authorList>
            <person name="Lu H."/>
        </authorList>
    </citation>
    <scope>NUCLEOTIDE SEQUENCE [LARGE SCALE GENOMIC DNA]</scope>
    <source>
        <strain evidence="2 3">BYS78W</strain>
    </source>
</reference>
<dbReference type="EMBL" id="JBIGIC010000008">
    <property type="protein sequence ID" value="MFG6488261.1"/>
    <property type="molecule type" value="Genomic_DNA"/>
</dbReference>
<evidence type="ECO:0000256" key="1">
    <source>
        <dbReference type="SAM" id="Phobius"/>
    </source>
</evidence>
<gene>
    <name evidence="2" type="ORF">ACG04R_16360</name>
</gene>
<keyword evidence="1" id="KW-0812">Transmembrane</keyword>
<organism evidence="2 3">
    <name type="scientific">Pelomonas candidula</name>
    <dbReference type="NCBI Taxonomy" id="3299025"/>
    <lineage>
        <taxon>Bacteria</taxon>
        <taxon>Pseudomonadati</taxon>
        <taxon>Pseudomonadota</taxon>
        <taxon>Betaproteobacteria</taxon>
        <taxon>Burkholderiales</taxon>
        <taxon>Sphaerotilaceae</taxon>
        <taxon>Roseateles</taxon>
    </lineage>
</organism>
<dbReference type="RefSeq" id="WP_394412803.1">
    <property type="nucleotide sequence ID" value="NZ_JBIGIC010000008.1"/>
</dbReference>
<evidence type="ECO:0000313" key="3">
    <source>
        <dbReference type="Proteomes" id="UP001606134"/>
    </source>
</evidence>
<keyword evidence="1" id="KW-0472">Membrane</keyword>
<proteinExistence type="predicted"/>
<protein>
    <submittedName>
        <fullName evidence="2">Uncharacterized protein</fullName>
    </submittedName>
</protein>
<comment type="caution">
    <text evidence="2">The sequence shown here is derived from an EMBL/GenBank/DDBJ whole genome shotgun (WGS) entry which is preliminary data.</text>
</comment>
<keyword evidence="1" id="KW-1133">Transmembrane helix</keyword>
<sequence length="252" mass="27066">MSGIPTDDEALAAAHDGQLDLLGADILSLDSGDTPIEPDAGAPTFDVAEVPVPDFHSKTVLDYAMGSTDFDQRPAYALVKAMRGQAAVSKQMADTAQVVSKATADVREVQGFAERGRDTLAVWVFGEGGLVEQLKGIFSTERELNREAAKGGLLDAAEEVENLVERYGNAKREEFDAHAIQKAAELEREMHRITVTSLQTALQAIVEEKTALVTMTAEYEAKNRYSVRMGVAYGIAGLCAGIAMTLATVLMR</sequence>
<accession>A0ABW7HEC0</accession>
<evidence type="ECO:0000313" key="2">
    <source>
        <dbReference type="EMBL" id="MFG6488261.1"/>
    </source>
</evidence>
<keyword evidence="3" id="KW-1185">Reference proteome</keyword>